<dbReference type="InterPro" id="IPR011022">
    <property type="entry name" value="Arrestin_C-like"/>
</dbReference>
<dbReference type="Proteomes" id="UP000271974">
    <property type="component" value="Unassembled WGS sequence"/>
</dbReference>
<dbReference type="InterPro" id="IPR014752">
    <property type="entry name" value="Arrestin-like_C"/>
</dbReference>
<dbReference type="InterPro" id="IPR014756">
    <property type="entry name" value="Ig_E-set"/>
</dbReference>
<dbReference type="PANTHER" id="PTHR11188">
    <property type="entry name" value="ARRESTIN DOMAIN CONTAINING PROTEIN"/>
    <property type="match status" value="1"/>
</dbReference>
<dbReference type="SUPFAM" id="SSF81296">
    <property type="entry name" value="E set domains"/>
    <property type="match status" value="2"/>
</dbReference>
<evidence type="ECO:0000313" key="4">
    <source>
        <dbReference type="Proteomes" id="UP000271974"/>
    </source>
</evidence>
<organism evidence="3 4">
    <name type="scientific">Elysia chlorotica</name>
    <name type="common">Eastern emerald elysia</name>
    <name type="synonym">Sea slug</name>
    <dbReference type="NCBI Taxonomy" id="188477"/>
    <lineage>
        <taxon>Eukaryota</taxon>
        <taxon>Metazoa</taxon>
        <taxon>Spiralia</taxon>
        <taxon>Lophotrochozoa</taxon>
        <taxon>Mollusca</taxon>
        <taxon>Gastropoda</taxon>
        <taxon>Heterobranchia</taxon>
        <taxon>Euthyneura</taxon>
        <taxon>Panpulmonata</taxon>
        <taxon>Sacoglossa</taxon>
        <taxon>Placobranchoidea</taxon>
        <taxon>Plakobranchidae</taxon>
        <taxon>Elysia</taxon>
    </lineage>
</organism>
<keyword evidence="4" id="KW-1185">Reference proteome</keyword>
<dbReference type="GO" id="GO:0005737">
    <property type="term" value="C:cytoplasm"/>
    <property type="evidence" value="ECO:0007669"/>
    <property type="project" value="TreeGrafter"/>
</dbReference>
<accession>A0A433TBF8</accession>
<evidence type="ECO:0000259" key="2">
    <source>
        <dbReference type="SMART" id="SM01017"/>
    </source>
</evidence>
<evidence type="ECO:0000313" key="3">
    <source>
        <dbReference type="EMBL" id="RUS78889.1"/>
    </source>
</evidence>
<dbReference type="SMART" id="SM01017">
    <property type="entry name" value="Arrestin_C"/>
    <property type="match status" value="1"/>
</dbReference>
<evidence type="ECO:0000256" key="1">
    <source>
        <dbReference type="ARBA" id="ARBA00005298"/>
    </source>
</evidence>
<dbReference type="Gene3D" id="2.60.40.640">
    <property type="match status" value="2"/>
</dbReference>
<comment type="caution">
    <text evidence="3">The sequence shown here is derived from an EMBL/GenBank/DDBJ whole genome shotgun (WGS) entry which is preliminary data.</text>
</comment>
<dbReference type="EMBL" id="RQTK01000484">
    <property type="protein sequence ID" value="RUS78889.1"/>
    <property type="molecule type" value="Genomic_DNA"/>
</dbReference>
<dbReference type="OrthoDB" id="2333384at2759"/>
<dbReference type="PANTHER" id="PTHR11188:SF176">
    <property type="entry name" value="ARRESTIN DOMAIN-CONTAINING PROTEIN 1"/>
    <property type="match status" value="1"/>
</dbReference>
<dbReference type="STRING" id="188477.A0A433TBF8"/>
<feature type="domain" description="Arrestin C-terminal-like" evidence="2">
    <location>
        <begin position="181"/>
        <end position="320"/>
    </location>
</feature>
<dbReference type="Pfam" id="PF02752">
    <property type="entry name" value="Arrestin_C"/>
    <property type="match status" value="1"/>
</dbReference>
<sequence length="410" mass="45374">MGKLNIFAISFANTAGVFYAGTMVQGHVTIELTEPMKMRGVRLNFEGKAYVHWTERHSSGSGKNRRTTTRHYSATEKYFDQDVLLHGIWPSQGSSTSELPQGRHTFPFQLQLPPNLPSSFEGDHGHVRYVVSCKIDKPWKFDHKTKRPFTIISVLDLNSQPAYSQRLQGTNEKNLCCLCCKSGPISASFHLDRQGYVPGEAIRLSAEISNGANRRMDKSYVELRMIVTFHATSKSRTVTKPVAMLTRPAIPGHSEDVWSGEEMVIPPLPPSFLVGCSIIDIRYIIDRNNTGTSPQLNVDPSGPALDLEIPLEIVIGTIPLMSVVQQYPPSPPVGFNESSLWPTAPPMQGGASAPPPNMPPPSYNECITGRVDVRGEDDEHTRGEMSFAPAYTYYNWGRTPGALPPPLPEK</sequence>
<dbReference type="AlphaFoldDB" id="A0A433TBF8"/>
<gene>
    <name evidence="3" type="ORF">EGW08_013364</name>
</gene>
<dbReference type="GO" id="GO:0015031">
    <property type="term" value="P:protein transport"/>
    <property type="evidence" value="ECO:0007669"/>
    <property type="project" value="TreeGrafter"/>
</dbReference>
<name>A0A433TBF8_ELYCH</name>
<comment type="similarity">
    <text evidence="1">Belongs to the arrestin family.</text>
</comment>
<reference evidence="3 4" key="1">
    <citation type="submission" date="2019-01" db="EMBL/GenBank/DDBJ databases">
        <title>A draft genome assembly of the solar-powered sea slug Elysia chlorotica.</title>
        <authorList>
            <person name="Cai H."/>
            <person name="Li Q."/>
            <person name="Fang X."/>
            <person name="Li J."/>
            <person name="Curtis N.E."/>
            <person name="Altenburger A."/>
            <person name="Shibata T."/>
            <person name="Feng M."/>
            <person name="Maeda T."/>
            <person name="Schwartz J.A."/>
            <person name="Shigenobu S."/>
            <person name="Lundholm N."/>
            <person name="Nishiyama T."/>
            <person name="Yang H."/>
            <person name="Hasebe M."/>
            <person name="Li S."/>
            <person name="Pierce S.K."/>
            <person name="Wang J."/>
        </authorList>
    </citation>
    <scope>NUCLEOTIDE SEQUENCE [LARGE SCALE GENOMIC DNA]</scope>
    <source>
        <strain evidence="3">EC2010</strain>
        <tissue evidence="3">Whole organism of an adult</tissue>
    </source>
</reference>
<dbReference type="Pfam" id="PF00339">
    <property type="entry name" value="Arrestin_N"/>
    <property type="match status" value="1"/>
</dbReference>
<dbReference type="InterPro" id="IPR050357">
    <property type="entry name" value="Arrestin_domain-protein"/>
</dbReference>
<protein>
    <recommendedName>
        <fullName evidence="2">Arrestin C-terminal-like domain-containing protein</fullName>
    </recommendedName>
</protein>
<dbReference type="InterPro" id="IPR011021">
    <property type="entry name" value="Arrestin-like_N"/>
</dbReference>
<proteinExistence type="inferred from homology"/>